<evidence type="ECO:0000313" key="4">
    <source>
        <dbReference type="EMBL" id="SPQ25698.1"/>
    </source>
</evidence>
<keyword evidence="2" id="KW-0521">NADP</keyword>
<organism evidence="4 5">
    <name type="scientific">Thermothielavioides terrestris</name>
    <dbReference type="NCBI Taxonomy" id="2587410"/>
    <lineage>
        <taxon>Eukaryota</taxon>
        <taxon>Fungi</taxon>
        <taxon>Dikarya</taxon>
        <taxon>Ascomycota</taxon>
        <taxon>Pezizomycotina</taxon>
        <taxon>Sordariomycetes</taxon>
        <taxon>Sordariomycetidae</taxon>
        <taxon>Sordariales</taxon>
        <taxon>Chaetomiaceae</taxon>
        <taxon>Thermothielavioides</taxon>
    </lineage>
</organism>
<keyword evidence="3" id="KW-0560">Oxidoreductase</keyword>
<gene>
    <name evidence="4" type="ORF">TT172_LOCUS8117</name>
</gene>
<evidence type="ECO:0000256" key="1">
    <source>
        <dbReference type="ARBA" id="ARBA00006484"/>
    </source>
</evidence>
<dbReference type="GO" id="GO:0016491">
    <property type="term" value="F:oxidoreductase activity"/>
    <property type="evidence" value="ECO:0007669"/>
    <property type="project" value="UniProtKB-KW"/>
</dbReference>
<accession>A0A3S4D8J3</accession>
<evidence type="ECO:0000256" key="3">
    <source>
        <dbReference type="ARBA" id="ARBA00023002"/>
    </source>
</evidence>
<comment type="similarity">
    <text evidence="1">Belongs to the short-chain dehydrogenases/reductases (SDR) family.</text>
</comment>
<dbReference type="AlphaFoldDB" id="A0A3S4D8J3"/>
<dbReference type="Gene3D" id="3.40.50.720">
    <property type="entry name" value="NAD(P)-binding Rossmann-like Domain"/>
    <property type="match status" value="1"/>
</dbReference>
<dbReference type="EMBL" id="OUUZ01000015">
    <property type="protein sequence ID" value="SPQ25698.1"/>
    <property type="molecule type" value="Genomic_DNA"/>
</dbReference>
<evidence type="ECO:0000313" key="5">
    <source>
        <dbReference type="Proteomes" id="UP000289323"/>
    </source>
</evidence>
<dbReference type="CDD" id="cd05233">
    <property type="entry name" value="SDR_c"/>
    <property type="match status" value="1"/>
</dbReference>
<name>A0A3S4D8J3_9PEZI</name>
<dbReference type="Proteomes" id="UP000289323">
    <property type="component" value="Unassembled WGS sequence"/>
</dbReference>
<dbReference type="InterPro" id="IPR052178">
    <property type="entry name" value="Sec_Metab_Biosynth_SDR"/>
</dbReference>
<evidence type="ECO:0000256" key="2">
    <source>
        <dbReference type="ARBA" id="ARBA00022857"/>
    </source>
</evidence>
<dbReference type="InterPro" id="IPR036291">
    <property type="entry name" value="NAD(P)-bd_dom_sf"/>
</dbReference>
<dbReference type="PANTHER" id="PTHR43618">
    <property type="entry name" value="7-ALPHA-HYDROXYSTEROID DEHYDROGENASE"/>
    <property type="match status" value="1"/>
</dbReference>
<proteinExistence type="inferred from homology"/>
<reference evidence="4 5" key="1">
    <citation type="submission" date="2018-04" db="EMBL/GenBank/DDBJ databases">
        <authorList>
            <person name="Huttner S."/>
            <person name="Dainat J."/>
        </authorList>
    </citation>
    <scope>NUCLEOTIDE SEQUENCE [LARGE SCALE GENOMIC DNA]</scope>
</reference>
<dbReference type="PRINTS" id="PR00081">
    <property type="entry name" value="GDHRDH"/>
</dbReference>
<dbReference type="SUPFAM" id="SSF51735">
    <property type="entry name" value="NAD(P)-binding Rossmann-fold domains"/>
    <property type="match status" value="1"/>
</dbReference>
<dbReference type="PANTHER" id="PTHR43618:SF18">
    <property type="entry name" value="SHORT CHAIN DEHYDROGENASE_REDUCTASE FAMILY (AFU_ORTHOLOGUE AFUA_5G12480)"/>
    <property type="match status" value="1"/>
</dbReference>
<dbReference type="InterPro" id="IPR002347">
    <property type="entry name" value="SDR_fam"/>
</dbReference>
<dbReference type="PROSITE" id="PS00061">
    <property type="entry name" value="ADH_SHORT"/>
    <property type="match status" value="1"/>
</dbReference>
<protein>
    <submittedName>
        <fullName evidence="4">1730b259-ea0c-46ed-a4df-9254ea9d7a02</fullName>
    </submittedName>
</protein>
<dbReference type="Pfam" id="PF13561">
    <property type="entry name" value="adh_short_C2"/>
    <property type="match status" value="1"/>
</dbReference>
<sequence>MSSKLDAASLFRLDGMVAVVTGGGTGIGRTMARALAINGASRVYILARRLDVLEEAAKEFPDVLVPVQCDITLKDSLESAVERVRTETGYINLLIANSGTVGPIAGWDPTQPLSEVRAKLFSQEVMDGMTAAFSVNTTGAFFTIVAFLELLDAGNQRALAGAGFGAPIVPGSDVPSVQSQVIVTSSIAAYSRMPMSTPAYAGSKAAILHLAKQASSNLAPFGIRVNVLAPGLFPSELADTLIRGRDPSKESPDDRRFIPARRFGGDEEIAGTLLYLAGRPGSYCNGSVLMLDGGRLSVMLGSY</sequence>
<dbReference type="InterPro" id="IPR020904">
    <property type="entry name" value="Sc_DH/Rdtase_CS"/>
</dbReference>